<dbReference type="Proteomes" id="UP000031368">
    <property type="component" value="Plasmid pRgalR602c"/>
</dbReference>
<keyword evidence="1" id="KW-0614">Plasmid</keyword>
<name>A0A0B4XGP7_9HYPH</name>
<accession>A0A0B4XGP7</accession>
<protein>
    <submittedName>
        <fullName evidence="1">Uncharacterized protein</fullName>
    </submittedName>
</protein>
<gene>
    <name evidence="1" type="ORF">RGR602_PC01774</name>
</gene>
<keyword evidence="2" id="KW-1185">Reference proteome</keyword>
<geneLocation type="plasmid" evidence="1 2">
    <name>pRgalR602c</name>
</geneLocation>
<dbReference type="EMBL" id="CP006880">
    <property type="protein sequence ID" value="AJD45798.1"/>
    <property type="molecule type" value="Genomic_DNA"/>
</dbReference>
<organism evidence="1 2">
    <name type="scientific">Rhizobium gallicum bv. gallicum R602sp</name>
    <dbReference type="NCBI Taxonomy" id="1041138"/>
    <lineage>
        <taxon>Bacteria</taxon>
        <taxon>Pseudomonadati</taxon>
        <taxon>Pseudomonadota</taxon>
        <taxon>Alphaproteobacteria</taxon>
        <taxon>Hyphomicrobiales</taxon>
        <taxon>Rhizobiaceae</taxon>
        <taxon>Rhizobium/Agrobacterium group</taxon>
        <taxon>Rhizobium</taxon>
    </lineage>
</organism>
<dbReference type="HOGENOM" id="CLU_3084019_0_0_5"/>
<reference evidence="1 2" key="1">
    <citation type="submission" date="2013-11" db="EMBL/GenBank/DDBJ databases">
        <title>Complete genome sequence of Rhizobium gallicum bv. gallicum R602.</title>
        <authorList>
            <person name="Bustos P."/>
            <person name="Santamaria R.I."/>
            <person name="Lozano L."/>
            <person name="Acosta J.L."/>
            <person name="Ormeno-Orrillo E."/>
            <person name="Rogel M.A."/>
            <person name="Romero D."/>
            <person name="Cevallos M.A."/>
            <person name="Martinez-Romero E."/>
            <person name="Gonzalez V."/>
        </authorList>
    </citation>
    <scope>NUCLEOTIDE SEQUENCE [LARGE SCALE GENOMIC DNA]</scope>
    <source>
        <strain evidence="1 2">R602</strain>
        <plasmid evidence="1 2">pRgalR602c</plasmid>
    </source>
</reference>
<proteinExistence type="predicted"/>
<sequence>MITPVPLLARMLVFSSVKTNVFKPTTSEEILKPLKVHDGFEASARNIGQERT</sequence>
<dbReference type="KEGG" id="rga:RGR602_PC01774"/>
<evidence type="ECO:0000313" key="2">
    <source>
        <dbReference type="Proteomes" id="UP000031368"/>
    </source>
</evidence>
<evidence type="ECO:0000313" key="1">
    <source>
        <dbReference type="EMBL" id="AJD45798.1"/>
    </source>
</evidence>
<dbReference type="AlphaFoldDB" id="A0A0B4XGP7"/>
<dbReference type="RefSeq" id="WP_170250711.1">
    <property type="nucleotide sequence ID" value="NZ_CP006880.1"/>
</dbReference>